<evidence type="ECO:0000259" key="9">
    <source>
        <dbReference type="Pfam" id="PF00890"/>
    </source>
</evidence>
<dbReference type="SUPFAM" id="SSF46977">
    <property type="entry name" value="Succinate dehydrogenase/fumarate reductase flavoprotein C-terminal domain"/>
    <property type="match status" value="1"/>
</dbReference>
<evidence type="ECO:0000256" key="1">
    <source>
        <dbReference type="ARBA" id="ARBA00001974"/>
    </source>
</evidence>
<dbReference type="InterPro" id="IPR003953">
    <property type="entry name" value="FAD-dep_OxRdtase_2_FAD-bd"/>
</dbReference>
<comment type="catalytic activity">
    <reaction evidence="8">
        <text>L-aspartate + O2 = iminosuccinate + H2O2</text>
        <dbReference type="Rhea" id="RHEA:25876"/>
        <dbReference type="ChEBI" id="CHEBI:15379"/>
        <dbReference type="ChEBI" id="CHEBI:16240"/>
        <dbReference type="ChEBI" id="CHEBI:29991"/>
        <dbReference type="ChEBI" id="CHEBI:77875"/>
        <dbReference type="EC" id="1.4.3.16"/>
    </reaction>
    <physiologicalReaction direction="left-to-right" evidence="8">
        <dbReference type="Rhea" id="RHEA:25877"/>
    </physiologicalReaction>
</comment>
<name>A0ABW6PKI5_9NOCA</name>
<organism evidence="11 12">
    <name type="scientific">Nocardia thailandica</name>
    <dbReference type="NCBI Taxonomy" id="257275"/>
    <lineage>
        <taxon>Bacteria</taxon>
        <taxon>Bacillati</taxon>
        <taxon>Actinomycetota</taxon>
        <taxon>Actinomycetes</taxon>
        <taxon>Mycobacteriales</taxon>
        <taxon>Nocardiaceae</taxon>
        <taxon>Nocardia</taxon>
    </lineage>
</organism>
<evidence type="ECO:0000256" key="4">
    <source>
        <dbReference type="ARBA" id="ARBA00022827"/>
    </source>
</evidence>
<dbReference type="PRINTS" id="PR00368">
    <property type="entry name" value="FADPNR"/>
</dbReference>
<feature type="domain" description="Fumarate reductase/succinate dehydrogenase flavoprotein-like C-terminal" evidence="10">
    <location>
        <begin position="440"/>
        <end position="481"/>
    </location>
</feature>
<evidence type="ECO:0000256" key="5">
    <source>
        <dbReference type="ARBA" id="ARBA00023002"/>
    </source>
</evidence>
<dbReference type="Pfam" id="PF02910">
    <property type="entry name" value="Succ_DH_flav_C"/>
    <property type="match status" value="1"/>
</dbReference>
<evidence type="ECO:0000256" key="7">
    <source>
        <dbReference type="ARBA" id="ARBA00030386"/>
    </source>
</evidence>
<evidence type="ECO:0000313" key="11">
    <source>
        <dbReference type="EMBL" id="MFF0542909.1"/>
    </source>
</evidence>
<dbReference type="InterPro" id="IPR037099">
    <property type="entry name" value="Fum_R/Succ_DH_flav-like_C_sf"/>
</dbReference>
<dbReference type="EMBL" id="JBIAMX010000004">
    <property type="protein sequence ID" value="MFF0542909.1"/>
    <property type="molecule type" value="Genomic_DNA"/>
</dbReference>
<dbReference type="Gene3D" id="3.50.50.60">
    <property type="entry name" value="FAD/NAD(P)-binding domain"/>
    <property type="match status" value="1"/>
</dbReference>
<evidence type="ECO:0000313" key="12">
    <source>
        <dbReference type="Proteomes" id="UP001601444"/>
    </source>
</evidence>
<dbReference type="InterPro" id="IPR005288">
    <property type="entry name" value="NadB"/>
</dbReference>
<dbReference type="SUPFAM" id="SSF51905">
    <property type="entry name" value="FAD/NAD(P)-binding domain"/>
    <property type="match status" value="1"/>
</dbReference>
<evidence type="ECO:0000256" key="2">
    <source>
        <dbReference type="ARBA" id="ARBA00021901"/>
    </source>
</evidence>
<accession>A0ABW6PKI5</accession>
<evidence type="ECO:0000259" key="10">
    <source>
        <dbReference type="Pfam" id="PF02910"/>
    </source>
</evidence>
<evidence type="ECO:0000256" key="6">
    <source>
        <dbReference type="ARBA" id="ARBA00029426"/>
    </source>
</evidence>
<dbReference type="InterPro" id="IPR015939">
    <property type="entry name" value="Fum_Rdtase/Succ_DH_flav-like_C"/>
</dbReference>
<sequence length="513" mass="52637">MSDIETDVLILGGGPAGLWAALAAATAGARVIVVDKNRCGSSGPTAFGATTLWHIAEGPARGAAVERALTHGGGLGAPEWIDRVLDESHRRVDQLAHGGHRIPRARAERIRLDGAGYLRRLRRSAVALGVDILDHHPALRLLRAGDGTVAGAAGVCRREHFRPWTIRAGAVVLATGGCAFLSGSPGTDVDTGEGLLMAAEAGADLAGMEFSNAYGFAPALPPGYRAAGPMPGLTLPAAALHDESGEPLAGRGPAALAAIAEGRRVTAALRDLPAPMRQWLARQGACDRAGRVPVRAVLEGTVRGSGGVELLGPDCATGVPGLYGAGGVAAREPVLGAVGGSSAQGGGWALASGVWAGAGAARFATARGVPDRVSPVGGAGLGAHAGIDPRSVIGLVQEHTLPLRRSYWRSAGSLRDSIAELDALWPVVRYDLGGVGAGQVRARQAAALLAVARWTKYSALERAESRGMHRRTDHPGAADDWRARLHCGGLDEVWVRRGSVLGGDLTAAYRPAV</sequence>
<evidence type="ECO:0000256" key="3">
    <source>
        <dbReference type="ARBA" id="ARBA00022630"/>
    </source>
</evidence>
<reference evidence="11 12" key="1">
    <citation type="submission" date="2024-10" db="EMBL/GenBank/DDBJ databases">
        <title>The Natural Products Discovery Center: Release of the First 8490 Sequenced Strains for Exploring Actinobacteria Biosynthetic Diversity.</title>
        <authorList>
            <person name="Kalkreuter E."/>
            <person name="Kautsar S.A."/>
            <person name="Yang D."/>
            <person name="Bader C.D."/>
            <person name="Teijaro C.N."/>
            <person name="Fluegel L."/>
            <person name="Davis C.M."/>
            <person name="Simpson J.R."/>
            <person name="Lauterbach L."/>
            <person name="Steele A.D."/>
            <person name="Gui C."/>
            <person name="Meng S."/>
            <person name="Li G."/>
            <person name="Viehrig K."/>
            <person name="Ye F."/>
            <person name="Su P."/>
            <person name="Kiefer A.F."/>
            <person name="Nichols A."/>
            <person name="Cepeda A.J."/>
            <person name="Yan W."/>
            <person name="Fan B."/>
            <person name="Jiang Y."/>
            <person name="Adhikari A."/>
            <person name="Zheng C.-J."/>
            <person name="Schuster L."/>
            <person name="Cowan T.M."/>
            <person name="Smanski M.J."/>
            <person name="Chevrette M.G."/>
            <person name="De Carvalho L.P.S."/>
            <person name="Shen B."/>
        </authorList>
    </citation>
    <scope>NUCLEOTIDE SEQUENCE [LARGE SCALE GENOMIC DNA]</scope>
    <source>
        <strain evidence="11 12">NPDC004045</strain>
    </source>
</reference>
<comment type="caution">
    <text evidence="11">The sequence shown here is derived from an EMBL/GenBank/DDBJ whole genome shotgun (WGS) entry which is preliminary data.</text>
</comment>
<dbReference type="InterPro" id="IPR036188">
    <property type="entry name" value="FAD/NAD-bd_sf"/>
</dbReference>
<dbReference type="RefSeq" id="WP_387699640.1">
    <property type="nucleotide sequence ID" value="NZ_JBIAMX010000004.1"/>
</dbReference>
<dbReference type="Proteomes" id="UP001601444">
    <property type="component" value="Unassembled WGS sequence"/>
</dbReference>
<dbReference type="PANTHER" id="PTHR42716">
    <property type="entry name" value="L-ASPARTATE OXIDASE"/>
    <property type="match status" value="1"/>
</dbReference>
<keyword evidence="4" id="KW-0274">FAD</keyword>
<dbReference type="PRINTS" id="PR00411">
    <property type="entry name" value="PNDRDTASEI"/>
</dbReference>
<dbReference type="PANTHER" id="PTHR42716:SF2">
    <property type="entry name" value="L-ASPARTATE OXIDASE, CHLOROPLASTIC"/>
    <property type="match status" value="1"/>
</dbReference>
<dbReference type="Gene3D" id="1.20.58.100">
    <property type="entry name" value="Fumarate reductase/succinate dehydrogenase flavoprotein-like, C-terminal domain"/>
    <property type="match status" value="1"/>
</dbReference>
<evidence type="ECO:0000256" key="8">
    <source>
        <dbReference type="ARBA" id="ARBA00048305"/>
    </source>
</evidence>
<proteinExistence type="predicted"/>
<feature type="domain" description="FAD-dependent oxidoreductase 2 FAD-binding" evidence="9">
    <location>
        <begin position="7"/>
        <end position="120"/>
    </location>
</feature>
<comment type="function">
    <text evidence="6">Catalyzes the oxidation of L-aspartate to iminoaspartate, the first step in the de novo biosynthesis of NAD(+).</text>
</comment>
<keyword evidence="5" id="KW-0560">Oxidoreductase</keyword>
<gene>
    <name evidence="11" type="ORF">ACFYTF_08725</name>
</gene>
<dbReference type="Pfam" id="PF00890">
    <property type="entry name" value="FAD_binding_2"/>
    <property type="match status" value="1"/>
</dbReference>
<protein>
    <recommendedName>
        <fullName evidence="2">L-aspartate oxidase</fullName>
    </recommendedName>
    <alternativeName>
        <fullName evidence="7">Quinolinate synthase B</fullName>
    </alternativeName>
</protein>
<keyword evidence="12" id="KW-1185">Reference proteome</keyword>
<comment type="cofactor">
    <cofactor evidence="1">
        <name>FAD</name>
        <dbReference type="ChEBI" id="CHEBI:57692"/>
    </cofactor>
</comment>
<keyword evidence="3" id="KW-0285">Flavoprotein</keyword>